<dbReference type="PANTHER" id="PTHR42714:SF2">
    <property type="entry name" value="TRNA MODIFICATION GTPASE GTPBP3, MITOCHONDRIAL"/>
    <property type="match status" value="1"/>
</dbReference>
<reference evidence="6 7" key="1">
    <citation type="submission" date="2023-12" db="EMBL/GenBank/DDBJ databases">
        <title>Baltic Sea Cyanobacteria.</title>
        <authorList>
            <person name="Delbaje E."/>
            <person name="Fewer D.P."/>
            <person name="Shishido T.K."/>
        </authorList>
    </citation>
    <scope>NUCLEOTIDE SEQUENCE [LARGE SCALE GENOMIC DNA]</scope>
    <source>
        <strain evidence="6 7">UHCC 0370</strain>
    </source>
</reference>
<evidence type="ECO:0000256" key="4">
    <source>
        <dbReference type="ARBA" id="ARBA00023136"/>
    </source>
</evidence>
<proteinExistence type="predicted"/>
<feature type="domain" description="G" evidence="5">
    <location>
        <begin position="24"/>
        <end position="145"/>
    </location>
</feature>
<evidence type="ECO:0000313" key="6">
    <source>
        <dbReference type="EMBL" id="MEA5480571.1"/>
    </source>
</evidence>
<evidence type="ECO:0000313" key="7">
    <source>
        <dbReference type="Proteomes" id="UP001301388"/>
    </source>
</evidence>
<protein>
    <submittedName>
        <fullName evidence="6">GTPase</fullName>
    </submittedName>
</protein>
<organism evidence="6 7">
    <name type="scientific">Pseudanabaena galeata UHCC 0370</name>
    <dbReference type="NCBI Taxonomy" id="3110310"/>
    <lineage>
        <taxon>Bacteria</taxon>
        <taxon>Bacillati</taxon>
        <taxon>Cyanobacteriota</taxon>
        <taxon>Cyanophyceae</taxon>
        <taxon>Pseudanabaenales</taxon>
        <taxon>Pseudanabaenaceae</taxon>
        <taxon>Pseudanabaena</taxon>
    </lineage>
</organism>
<keyword evidence="4" id="KW-0472">Membrane</keyword>
<accession>A0ABU5TQJ5</accession>
<evidence type="ECO:0000256" key="1">
    <source>
        <dbReference type="ARBA" id="ARBA00004141"/>
    </source>
</evidence>
<keyword evidence="3" id="KW-1133">Transmembrane helix</keyword>
<dbReference type="InterPro" id="IPR021147">
    <property type="entry name" value="DUF697"/>
</dbReference>
<evidence type="ECO:0000256" key="2">
    <source>
        <dbReference type="ARBA" id="ARBA00022692"/>
    </source>
</evidence>
<gene>
    <name evidence="6" type="ORF">VB774_23290</name>
</gene>
<dbReference type="Proteomes" id="UP001301388">
    <property type="component" value="Unassembled WGS sequence"/>
</dbReference>
<dbReference type="RefSeq" id="WP_323263536.1">
    <property type="nucleotide sequence ID" value="NZ_JAYGIE010000134.1"/>
</dbReference>
<comment type="caution">
    <text evidence="6">The sequence shown here is derived from an EMBL/GenBank/DDBJ whole genome shotgun (WGS) entry which is preliminary data.</text>
</comment>
<comment type="subcellular location">
    <subcellularLocation>
        <location evidence="1">Membrane</location>
        <topology evidence="1">Multi-pass membrane protein</topology>
    </subcellularLocation>
</comment>
<keyword evidence="7" id="KW-1185">Reference proteome</keyword>
<dbReference type="PANTHER" id="PTHR42714">
    <property type="entry name" value="TRNA MODIFICATION GTPASE GTPBP3"/>
    <property type="match status" value="1"/>
</dbReference>
<dbReference type="Pfam" id="PF01926">
    <property type="entry name" value="MMR_HSR1"/>
    <property type="match status" value="1"/>
</dbReference>
<dbReference type="Gene3D" id="3.40.50.300">
    <property type="entry name" value="P-loop containing nucleotide triphosphate hydrolases"/>
    <property type="match status" value="1"/>
</dbReference>
<sequence length="378" mass="42083">MDKYQKEIELMWNDIERGCLKLKILMGGKTGVGKSSVINAIIGKEISKVSNDGKPCTKANEELIWSTDTADIAITDVPGFGEAHSPLLDGVDYERNIEELAKDANIFLLVLKCDDKALETEEKFIMKWKNNINLNQIPIIIVVNQIDKMKPSKIWEPDKLNLNTPTSQKEFNINSYIEYVSSIPSFSEYSYSNRLFPICAGEDIGDTTYGIESLRQGLNDAIPEALRIVLVRENMSKEEKANEIINYYAISCGMVAMEPIPIVDSFIIAPIQISMIIHLGKIYGVNITKSIAGGLFQSLGLSLIGNYAFLNIVSFFPGIKQVIGPAIAYGLTYTSGLIVKELFLTGNLTPSKQQLQELAEKYKSETKAAKERYKTIAK</sequence>
<evidence type="ECO:0000259" key="5">
    <source>
        <dbReference type="Pfam" id="PF01926"/>
    </source>
</evidence>
<dbReference type="InterPro" id="IPR006073">
    <property type="entry name" value="GTP-bd"/>
</dbReference>
<dbReference type="EMBL" id="JAYGIE010000134">
    <property type="protein sequence ID" value="MEA5480571.1"/>
    <property type="molecule type" value="Genomic_DNA"/>
</dbReference>
<dbReference type="Pfam" id="PF05128">
    <property type="entry name" value="DUF697"/>
    <property type="match status" value="1"/>
</dbReference>
<name>A0ABU5TQJ5_9CYAN</name>
<dbReference type="SUPFAM" id="SSF52540">
    <property type="entry name" value="P-loop containing nucleoside triphosphate hydrolases"/>
    <property type="match status" value="1"/>
</dbReference>
<keyword evidence="2" id="KW-0812">Transmembrane</keyword>
<dbReference type="InterPro" id="IPR027417">
    <property type="entry name" value="P-loop_NTPase"/>
</dbReference>
<evidence type="ECO:0000256" key="3">
    <source>
        <dbReference type="ARBA" id="ARBA00022989"/>
    </source>
</evidence>